<organism evidence="1 2">
    <name type="scientific">Citrullus colocynthis</name>
    <name type="common">colocynth</name>
    <dbReference type="NCBI Taxonomy" id="252529"/>
    <lineage>
        <taxon>Eukaryota</taxon>
        <taxon>Viridiplantae</taxon>
        <taxon>Streptophyta</taxon>
        <taxon>Embryophyta</taxon>
        <taxon>Tracheophyta</taxon>
        <taxon>Spermatophyta</taxon>
        <taxon>Magnoliopsida</taxon>
        <taxon>eudicotyledons</taxon>
        <taxon>Gunneridae</taxon>
        <taxon>Pentapetalae</taxon>
        <taxon>rosids</taxon>
        <taxon>fabids</taxon>
        <taxon>Cucurbitales</taxon>
        <taxon>Cucurbitaceae</taxon>
        <taxon>Benincaseae</taxon>
        <taxon>Citrullus</taxon>
    </lineage>
</organism>
<accession>A0ABP0XZQ3</accession>
<name>A0ABP0XZQ3_9ROSI</name>
<keyword evidence="2" id="KW-1185">Reference proteome</keyword>
<proteinExistence type="predicted"/>
<protein>
    <submittedName>
        <fullName evidence="1">Uncharacterized protein</fullName>
    </submittedName>
</protein>
<evidence type="ECO:0000313" key="2">
    <source>
        <dbReference type="Proteomes" id="UP001642487"/>
    </source>
</evidence>
<sequence length="51" mass="6560">MYMYMATPTERDRELWKSIRRKEEMVNCWHTQIMTMLEMWKIQKVHMRMYS</sequence>
<evidence type="ECO:0000313" key="1">
    <source>
        <dbReference type="EMBL" id="CAK9313653.1"/>
    </source>
</evidence>
<reference evidence="1 2" key="1">
    <citation type="submission" date="2024-03" db="EMBL/GenBank/DDBJ databases">
        <authorList>
            <person name="Gkanogiannis A."/>
            <person name="Becerra Lopez-Lavalle L."/>
        </authorList>
    </citation>
    <scope>NUCLEOTIDE SEQUENCE [LARGE SCALE GENOMIC DNA]</scope>
</reference>
<dbReference type="Proteomes" id="UP001642487">
    <property type="component" value="Chromosome 11"/>
</dbReference>
<dbReference type="EMBL" id="OZ021745">
    <property type="protein sequence ID" value="CAK9313653.1"/>
    <property type="molecule type" value="Genomic_DNA"/>
</dbReference>
<gene>
    <name evidence="1" type="ORF">CITCOLO1_LOCUS5381</name>
</gene>